<feature type="region of interest" description="Disordered" evidence="1">
    <location>
        <begin position="54"/>
        <end position="83"/>
    </location>
</feature>
<name>A0A8T0A1Q4_9BILA</name>
<gene>
    <name evidence="2" type="ORF">Mgra_00000679</name>
</gene>
<evidence type="ECO:0000313" key="2">
    <source>
        <dbReference type="EMBL" id="KAF7639757.1"/>
    </source>
</evidence>
<dbReference type="AlphaFoldDB" id="A0A8T0A1Q4"/>
<comment type="caution">
    <text evidence="2">The sequence shown here is derived from an EMBL/GenBank/DDBJ whole genome shotgun (WGS) entry which is preliminary data.</text>
</comment>
<proteinExistence type="predicted"/>
<feature type="compositionally biased region" description="Acidic residues" evidence="1">
    <location>
        <begin position="67"/>
        <end position="80"/>
    </location>
</feature>
<accession>A0A8T0A1Q4</accession>
<sequence>MSFNKTNKSSLNSTESLINRVKQFLPQIAAANAELEKQKNDDLVMIKRLNINKESKDKSEVSSDSSDTSESDSSDSDDEELTNKSIEKSWEFVEFDVHLFKEKETSEEKKLVEEVLKLFYFYNKLDTFLLFFR</sequence>
<organism evidence="2 3">
    <name type="scientific">Meloidogyne graminicola</name>
    <dbReference type="NCBI Taxonomy" id="189291"/>
    <lineage>
        <taxon>Eukaryota</taxon>
        <taxon>Metazoa</taxon>
        <taxon>Ecdysozoa</taxon>
        <taxon>Nematoda</taxon>
        <taxon>Chromadorea</taxon>
        <taxon>Rhabditida</taxon>
        <taxon>Tylenchina</taxon>
        <taxon>Tylenchomorpha</taxon>
        <taxon>Tylenchoidea</taxon>
        <taxon>Meloidogynidae</taxon>
        <taxon>Meloidogyninae</taxon>
        <taxon>Meloidogyne</taxon>
    </lineage>
</organism>
<protein>
    <submittedName>
        <fullName evidence="2">Uncharacterized protein</fullName>
    </submittedName>
</protein>
<dbReference type="EMBL" id="JABEBT010000003">
    <property type="protein sequence ID" value="KAF7639757.1"/>
    <property type="molecule type" value="Genomic_DNA"/>
</dbReference>
<evidence type="ECO:0000256" key="1">
    <source>
        <dbReference type="SAM" id="MobiDB-lite"/>
    </source>
</evidence>
<keyword evidence="3" id="KW-1185">Reference proteome</keyword>
<dbReference type="Proteomes" id="UP000605970">
    <property type="component" value="Unassembled WGS sequence"/>
</dbReference>
<reference evidence="2" key="1">
    <citation type="journal article" date="2020" name="Ecol. Evol.">
        <title>Genome structure and content of the rice root-knot nematode (Meloidogyne graminicola).</title>
        <authorList>
            <person name="Phan N.T."/>
            <person name="Danchin E.G.J."/>
            <person name="Klopp C."/>
            <person name="Perfus-Barbeoch L."/>
            <person name="Kozlowski D.K."/>
            <person name="Koutsovoulos G.D."/>
            <person name="Lopez-Roques C."/>
            <person name="Bouchez O."/>
            <person name="Zahm M."/>
            <person name="Besnard G."/>
            <person name="Bellafiore S."/>
        </authorList>
    </citation>
    <scope>NUCLEOTIDE SEQUENCE</scope>
    <source>
        <strain evidence="2">VN-18</strain>
    </source>
</reference>
<evidence type="ECO:0000313" key="3">
    <source>
        <dbReference type="Proteomes" id="UP000605970"/>
    </source>
</evidence>